<dbReference type="OrthoDB" id="3243284at2"/>
<dbReference type="RefSeq" id="WP_024464511.1">
    <property type="nucleotide sequence ID" value="NZ_CP062939.1"/>
</dbReference>
<sequence>MPWWIWLLLALFMLAMLIIGAAYVAMHAFRAFRVVSDMGSTVTDRIAAAEDDDQPQGNEPPIFTQPLRHAGDRYAEAHADVVRRRMRRHDRHAEQWAQWRQFNQ</sequence>
<dbReference type="AlphaFoldDB" id="A0A087E1W3"/>
<keyword evidence="1" id="KW-1133">Transmembrane helix</keyword>
<dbReference type="EMBL" id="JGZR01000009">
    <property type="protein sequence ID" value="KFJ01764.1"/>
    <property type="molecule type" value="Genomic_DNA"/>
</dbReference>
<evidence type="ECO:0000313" key="2">
    <source>
        <dbReference type="EMBL" id="KFJ01764.1"/>
    </source>
</evidence>
<keyword evidence="1" id="KW-0472">Membrane</keyword>
<feature type="transmembrane region" description="Helical" evidence="1">
    <location>
        <begin position="6"/>
        <end position="26"/>
    </location>
</feature>
<gene>
    <name evidence="2" type="ORF">BISU_1778</name>
</gene>
<dbReference type="eggNOG" id="ENOG5031Y5K">
    <property type="taxonomic scope" value="Bacteria"/>
</dbReference>
<keyword evidence="1" id="KW-0812">Transmembrane</keyword>
<dbReference type="Proteomes" id="UP000029055">
    <property type="component" value="Unassembled WGS sequence"/>
</dbReference>
<comment type="caution">
    <text evidence="2">The sequence shown here is derived from an EMBL/GenBank/DDBJ whole genome shotgun (WGS) entry which is preliminary data.</text>
</comment>
<reference evidence="2 3" key="1">
    <citation type="submission" date="2014-03" db="EMBL/GenBank/DDBJ databases">
        <title>Genomics of Bifidobacteria.</title>
        <authorList>
            <person name="Ventura M."/>
            <person name="Milani C."/>
            <person name="Lugli G.A."/>
        </authorList>
    </citation>
    <scope>NUCLEOTIDE SEQUENCE [LARGE SCALE GENOMIC DNA]</scope>
    <source>
        <strain evidence="2 3">LMG 11597</strain>
    </source>
</reference>
<keyword evidence="3" id="KW-1185">Reference proteome</keyword>
<dbReference type="STRING" id="77635.BISU_1778"/>
<evidence type="ECO:0000313" key="3">
    <source>
        <dbReference type="Proteomes" id="UP000029055"/>
    </source>
</evidence>
<accession>A0A087E1W3</accession>
<evidence type="ECO:0000256" key="1">
    <source>
        <dbReference type="SAM" id="Phobius"/>
    </source>
</evidence>
<name>A0A087E1W3_9BIFI</name>
<protein>
    <submittedName>
        <fullName evidence="2">Uncharacterized protein</fullName>
    </submittedName>
</protein>
<proteinExistence type="predicted"/>
<organism evidence="2 3">
    <name type="scientific">Bifidobacterium subtile</name>
    <dbReference type="NCBI Taxonomy" id="77635"/>
    <lineage>
        <taxon>Bacteria</taxon>
        <taxon>Bacillati</taxon>
        <taxon>Actinomycetota</taxon>
        <taxon>Actinomycetes</taxon>
        <taxon>Bifidobacteriales</taxon>
        <taxon>Bifidobacteriaceae</taxon>
        <taxon>Bifidobacterium</taxon>
    </lineage>
</organism>